<comment type="caution">
    <text evidence="1">The sequence shown here is derived from an EMBL/GenBank/DDBJ whole genome shotgun (WGS) entry which is preliminary data.</text>
</comment>
<protein>
    <submittedName>
        <fullName evidence="1">Uncharacterized protein</fullName>
    </submittedName>
</protein>
<proteinExistence type="predicted"/>
<dbReference type="Proteomes" id="UP001162483">
    <property type="component" value="Unassembled WGS sequence"/>
</dbReference>
<keyword evidence="2" id="KW-1185">Reference proteome</keyword>
<feature type="non-terminal residue" evidence="1">
    <location>
        <position position="44"/>
    </location>
</feature>
<gene>
    <name evidence="1" type="ORF">SPARVUS_LOCUS14771631</name>
</gene>
<organism evidence="1 2">
    <name type="scientific">Staurois parvus</name>
    <dbReference type="NCBI Taxonomy" id="386267"/>
    <lineage>
        <taxon>Eukaryota</taxon>
        <taxon>Metazoa</taxon>
        <taxon>Chordata</taxon>
        <taxon>Craniata</taxon>
        <taxon>Vertebrata</taxon>
        <taxon>Euteleostomi</taxon>
        <taxon>Amphibia</taxon>
        <taxon>Batrachia</taxon>
        <taxon>Anura</taxon>
        <taxon>Neobatrachia</taxon>
        <taxon>Ranoidea</taxon>
        <taxon>Ranidae</taxon>
        <taxon>Staurois</taxon>
    </lineage>
</organism>
<evidence type="ECO:0000313" key="1">
    <source>
        <dbReference type="EMBL" id="CAI9612780.1"/>
    </source>
</evidence>
<reference evidence="1" key="1">
    <citation type="submission" date="2023-05" db="EMBL/GenBank/DDBJ databases">
        <authorList>
            <person name="Stuckert A."/>
        </authorList>
    </citation>
    <scope>NUCLEOTIDE SEQUENCE</scope>
</reference>
<dbReference type="EMBL" id="CATNWA010019356">
    <property type="protein sequence ID" value="CAI9612780.1"/>
    <property type="molecule type" value="Genomic_DNA"/>
</dbReference>
<sequence length="44" mass="5027">MQGHGRPDIVNSGSREIRYSECRVLDLVTDYKVLTMLLSKRCSV</sequence>
<evidence type="ECO:0000313" key="2">
    <source>
        <dbReference type="Proteomes" id="UP001162483"/>
    </source>
</evidence>
<accession>A0ABN9GXF1</accession>
<name>A0ABN9GXF1_9NEOB</name>